<keyword evidence="1" id="KW-0175">Coiled coil</keyword>
<feature type="region of interest" description="Disordered" evidence="2">
    <location>
        <begin position="696"/>
        <end position="726"/>
    </location>
</feature>
<comment type="caution">
    <text evidence="3">The sequence shown here is derived from an EMBL/GenBank/DDBJ whole genome shotgun (WGS) entry which is preliminary data.</text>
</comment>
<feature type="coiled-coil region" evidence="1">
    <location>
        <begin position="29"/>
        <end position="63"/>
    </location>
</feature>
<dbReference type="EMBL" id="JAHHHW010000155">
    <property type="protein sequence ID" value="MBW4435208.1"/>
    <property type="molecule type" value="Genomic_DNA"/>
</dbReference>
<evidence type="ECO:0000256" key="1">
    <source>
        <dbReference type="SAM" id="Coils"/>
    </source>
</evidence>
<feature type="region of interest" description="Disordered" evidence="2">
    <location>
        <begin position="195"/>
        <end position="215"/>
    </location>
</feature>
<evidence type="ECO:0000313" key="3">
    <source>
        <dbReference type="EMBL" id="MBW4435208.1"/>
    </source>
</evidence>
<evidence type="ECO:0000256" key="2">
    <source>
        <dbReference type="SAM" id="MobiDB-lite"/>
    </source>
</evidence>
<feature type="region of interest" description="Disordered" evidence="2">
    <location>
        <begin position="231"/>
        <end position="253"/>
    </location>
</feature>
<proteinExistence type="predicted"/>
<feature type="compositionally biased region" description="Basic and acidic residues" evidence="2">
    <location>
        <begin position="241"/>
        <end position="253"/>
    </location>
</feature>
<organism evidence="3 4">
    <name type="scientific">Pelatocladus maniniholoensis HA4357-MV3</name>
    <dbReference type="NCBI Taxonomy" id="1117104"/>
    <lineage>
        <taxon>Bacteria</taxon>
        <taxon>Bacillati</taxon>
        <taxon>Cyanobacteriota</taxon>
        <taxon>Cyanophyceae</taxon>
        <taxon>Nostocales</taxon>
        <taxon>Nostocaceae</taxon>
        <taxon>Pelatocladus</taxon>
    </lineage>
</organism>
<accession>A0A9E3LW32</accession>
<gene>
    <name evidence="3" type="ORF">KME28_26725</name>
</gene>
<dbReference type="AlphaFoldDB" id="A0A9E3LW32"/>
<protein>
    <submittedName>
        <fullName evidence="3">Uncharacterized protein</fullName>
    </submittedName>
</protein>
<sequence length="726" mass="82720">MFDERVIQLATAYQNTVDNTIINLRYLASEFIELMKALLERLLEKLKEEKEQLSNIEVKVGSEKYRLVPDEQCPGAWKWESAKMTDFQAQTVARRLMLTEAMGEAVDIDKVQNNCSLAIIVTTEFGEKLVVYHQNWQGQCLTNLVTENLNAEEIIDIAYEIVTPNLLPPASEIIEAAGAEFTEIIDEEIEEHVVDSVASQSPETEESTIENRGVEDYYPDWEDSVIIWDENAPLPEPPEEDYPHDFSEEGRPPAESKEILALTKVNQVESNTEPQSQVNDTFQETVNNPAQALNQSAAQKVTEEDTDKSKRKSAFEYTYDEVASAKEVSPQTKNWVREVEVSIKKAVANSRAERQRQKQENTNIAKAAKEMLKVYGETNPDGSRIYRSDAFVIRQQGDKYSIHRRRDELTNFANPLMEFTENSKGKIKITIPPTQMLPVERQEFLMVAERLESGKKLPQLANADLRDVANNLGSLAPAGTFKTLESFRQTEMLGLLNSALQKANTDTLTVGEYTISRTRNIEAGTANLSLYKTVQSGERKELLFFTLQKTDAGLTKQVEKLNISDWDLAQLKFISENAKAFELNHVLENSREQQHSKKSVSEIKVPLHPAIQKAWNQLETQGGSKWHSSIRQENEQIRQNLQYFQGNLSITEQRELYFQILAQQQLDSSTEQIKMPPLKEIMKDLISWRQEAISNKYTPKQHIPMTQEKTASRNSTNSRSKAEMSL</sequence>
<evidence type="ECO:0000313" key="4">
    <source>
        <dbReference type="Proteomes" id="UP000813215"/>
    </source>
</evidence>
<feature type="compositionally biased region" description="Polar residues" evidence="2">
    <location>
        <begin position="707"/>
        <end position="719"/>
    </location>
</feature>
<reference evidence="3" key="2">
    <citation type="journal article" date="2022" name="Microbiol. Resour. Announc.">
        <title>Metagenome Sequencing to Explore Phylogenomics of Terrestrial Cyanobacteria.</title>
        <authorList>
            <person name="Ward R.D."/>
            <person name="Stajich J.E."/>
            <person name="Johansen J.R."/>
            <person name="Huntemann M."/>
            <person name="Clum A."/>
            <person name="Foster B."/>
            <person name="Foster B."/>
            <person name="Roux S."/>
            <person name="Palaniappan K."/>
            <person name="Varghese N."/>
            <person name="Mukherjee S."/>
            <person name="Reddy T.B.K."/>
            <person name="Daum C."/>
            <person name="Copeland A."/>
            <person name="Chen I.A."/>
            <person name="Ivanova N.N."/>
            <person name="Kyrpides N.C."/>
            <person name="Shapiro N."/>
            <person name="Eloe-Fadrosh E.A."/>
            <person name="Pietrasiak N."/>
        </authorList>
    </citation>
    <scope>NUCLEOTIDE SEQUENCE</scope>
    <source>
        <strain evidence="3">HA4357-MV3</strain>
    </source>
</reference>
<dbReference type="Proteomes" id="UP000813215">
    <property type="component" value="Unassembled WGS sequence"/>
</dbReference>
<reference evidence="3" key="1">
    <citation type="submission" date="2021-05" db="EMBL/GenBank/DDBJ databases">
        <authorList>
            <person name="Pietrasiak N."/>
            <person name="Ward R."/>
            <person name="Stajich J.E."/>
            <person name="Kurbessoian T."/>
        </authorList>
    </citation>
    <scope>NUCLEOTIDE SEQUENCE</scope>
    <source>
        <strain evidence="3">HA4357-MV3</strain>
    </source>
</reference>
<name>A0A9E3LW32_9NOST</name>